<gene>
    <name evidence="2" type="ORF">MKZ38_000185</name>
</gene>
<dbReference type="InterPro" id="IPR002575">
    <property type="entry name" value="Aminoglycoside_PTrfase"/>
</dbReference>
<sequence length="323" mass="36663">MPPQYVVYTLEDSINTFFEEYPGSCRSDCDRRAEQVVGLPVIPVPIQGSFSYTVTSSGSDSGTVVQFRPGSHALDMEVATLAKKIHPEFVPKCIYEGAIGSPPLHVYAMERMPGIPFINWRAQGNNPIKTVISFAKFFAQSWHRAPPRPPYSVSMKRELEGRLDDLRRLPQRFAPAVARARVDLPQLFEPSYPFTLNHTDLSETNFLVNRNDGTVTGVIDWDNARVLPFGTSLWGVENVLGSMGRNGWRYRDDHDELEEKFWTTLYESIGTLTTEQKLSIRAARRVGILLRYGFRAGENMRVTREDDSSIRYLDGLVFSRIFS</sequence>
<dbReference type="GO" id="GO:0016301">
    <property type="term" value="F:kinase activity"/>
    <property type="evidence" value="ECO:0007669"/>
    <property type="project" value="UniProtKB-KW"/>
</dbReference>
<evidence type="ECO:0000259" key="1">
    <source>
        <dbReference type="Pfam" id="PF01636"/>
    </source>
</evidence>
<dbReference type="SUPFAM" id="SSF56112">
    <property type="entry name" value="Protein kinase-like (PK-like)"/>
    <property type="match status" value="1"/>
</dbReference>
<dbReference type="AlphaFoldDB" id="A0AAD5RFY3"/>
<accession>A0AAD5RFY3</accession>
<dbReference type="InterPro" id="IPR051678">
    <property type="entry name" value="AGP_Transferase"/>
</dbReference>
<comment type="caution">
    <text evidence="2">The sequence shown here is derived from an EMBL/GenBank/DDBJ whole genome shotgun (WGS) entry which is preliminary data.</text>
</comment>
<dbReference type="Gene3D" id="3.90.1200.10">
    <property type="match status" value="1"/>
</dbReference>
<name>A0AAD5RFY3_9PEZI</name>
<dbReference type="Proteomes" id="UP001201980">
    <property type="component" value="Unassembled WGS sequence"/>
</dbReference>
<evidence type="ECO:0000313" key="3">
    <source>
        <dbReference type="Proteomes" id="UP001201980"/>
    </source>
</evidence>
<dbReference type="Pfam" id="PF01636">
    <property type="entry name" value="APH"/>
    <property type="match status" value="1"/>
</dbReference>
<dbReference type="PANTHER" id="PTHR21310">
    <property type="entry name" value="AMINOGLYCOSIDE PHOSPHOTRANSFERASE-RELATED-RELATED"/>
    <property type="match status" value="1"/>
</dbReference>
<feature type="domain" description="Aminoglycoside phosphotransferase" evidence="1">
    <location>
        <begin position="90"/>
        <end position="229"/>
    </location>
</feature>
<keyword evidence="2" id="KW-0418">Kinase</keyword>
<keyword evidence="3" id="KW-1185">Reference proteome</keyword>
<dbReference type="EMBL" id="JAKWBI020001043">
    <property type="protein sequence ID" value="KAJ2891598.1"/>
    <property type="molecule type" value="Genomic_DNA"/>
</dbReference>
<dbReference type="PANTHER" id="PTHR21310:SF59">
    <property type="entry name" value="AMINOGLYCOSIDE PHOSPHOTRANSFERASE DOMAIN-CONTAINING PROTEIN"/>
    <property type="match status" value="1"/>
</dbReference>
<protein>
    <submittedName>
        <fullName evidence="2">Protein kinase-like domain protein</fullName>
    </submittedName>
</protein>
<evidence type="ECO:0000313" key="2">
    <source>
        <dbReference type="EMBL" id="KAJ2891598.1"/>
    </source>
</evidence>
<keyword evidence="2" id="KW-0808">Transferase</keyword>
<dbReference type="InterPro" id="IPR011009">
    <property type="entry name" value="Kinase-like_dom_sf"/>
</dbReference>
<reference evidence="2" key="1">
    <citation type="submission" date="2022-07" db="EMBL/GenBank/DDBJ databases">
        <title>Draft genome sequence of Zalerion maritima ATCC 34329, a (micro)plastics degrading marine fungus.</title>
        <authorList>
            <person name="Paco A."/>
            <person name="Goncalves M.F.M."/>
            <person name="Rocha-Santos T.A.P."/>
            <person name="Alves A."/>
        </authorList>
    </citation>
    <scope>NUCLEOTIDE SEQUENCE</scope>
    <source>
        <strain evidence="2">ATCC 34329</strain>
    </source>
</reference>
<proteinExistence type="predicted"/>
<organism evidence="2 3">
    <name type="scientific">Zalerion maritima</name>
    <dbReference type="NCBI Taxonomy" id="339359"/>
    <lineage>
        <taxon>Eukaryota</taxon>
        <taxon>Fungi</taxon>
        <taxon>Dikarya</taxon>
        <taxon>Ascomycota</taxon>
        <taxon>Pezizomycotina</taxon>
        <taxon>Sordariomycetes</taxon>
        <taxon>Lulworthiomycetidae</taxon>
        <taxon>Lulworthiales</taxon>
        <taxon>Lulworthiaceae</taxon>
        <taxon>Zalerion</taxon>
    </lineage>
</organism>